<reference evidence="1" key="2">
    <citation type="submission" date="2020-05" db="EMBL/GenBank/DDBJ databases">
        <authorList>
            <person name="Kim H.-S."/>
            <person name="Proctor R.H."/>
            <person name="Brown D.W."/>
        </authorList>
    </citation>
    <scope>NUCLEOTIDE SEQUENCE</scope>
    <source>
        <strain evidence="1">NRRL 45417</strain>
    </source>
</reference>
<accession>A0A8H4STI8</accession>
<evidence type="ECO:0000313" key="2">
    <source>
        <dbReference type="Proteomes" id="UP000604273"/>
    </source>
</evidence>
<dbReference type="Proteomes" id="UP000604273">
    <property type="component" value="Unassembled WGS sequence"/>
</dbReference>
<dbReference type="EMBL" id="JABFAI010000369">
    <property type="protein sequence ID" value="KAF4945368.1"/>
    <property type="molecule type" value="Genomic_DNA"/>
</dbReference>
<name>A0A8H4STI8_9HYPO</name>
<comment type="caution">
    <text evidence="1">The sequence shown here is derived from an EMBL/GenBank/DDBJ whole genome shotgun (WGS) entry which is preliminary data.</text>
</comment>
<dbReference type="AlphaFoldDB" id="A0A8H4STI8"/>
<proteinExistence type="predicted"/>
<sequence length="79" mass="8862">MERTRTPLSLRTIDGLPGPFYCLSGQIVIVTSASNSGPITTLLRHRKLSRLCAIVKYFHCMYLRRSAGYSPTKSDWNAS</sequence>
<organism evidence="1 2">
    <name type="scientific">Fusarium gaditjirri</name>
    <dbReference type="NCBI Taxonomy" id="282569"/>
    <lineage>
        <taxon>Eukaryota</taxon>
        <taxon>Fungi</taxon>
        <taxon>Dikarya</taxon>
        <taxon>Ascomycota</taxon>
        <taxon>Pezizomycotina</taxon>
        <taxon>Sordariomycetes</taxon>
        <taxon>Hypocreomycetidae</taxon>
        <taxon>Hypocreales</taxon>
        <taxon>Nectriaceae</taxon>
        <taxon>Fusarium</taxon>
        <taxon>Fusarium nisikadoi species complex</taxon>
    </lineage>
</organism>
<keyword evidence="2" id="KW-1185">Reference proteome</keyword>
<reference evidence="1" key="1">
    <citation type="journal article" date="2020" name="BMC Genomics">
        <title>Correction to: Identification and distribution of gene clusters required for synthesis of sphingolipid metabolism inhibitors in diverse species of the filamentous fungus Fusarium.</title>
        <authorList>
            <person name="Kim H.S."/>
            <person name="Lohmar J.M."/>
            <person name="Busman M."/>
            <person name="Brown D.W."/>
            <person name="Naumann T.A."/>
            <person name="Divon H.H."/>
            <person name="Lysoe E."/>
            <person name="Uhlig S."/>
            <person name="Proctor R.H."/>
        </authorList>
    </citation>
    <scope>NUCLEOTIDE SEQUENCE</scope>
    <source>
        <strain evidence="1">NRRL 45417</strain>
    </source>
</reference>
<protein>
    <submittedName>
        <fullName evidence="1">Uncharacterized protein</fullName>
    </submittedName>
</protein>
<gene>
    <name evidence="1" type="ORF">FGADI_12007</name>
</gene>
<evidence type="ECO:0000313" key="1">
    <source>
        <dbReference type="EMBL" id="KAF4945368.1"/>
    </source>
</evidence>